<dbReference type="SUPFAM" id="SSF88713">
    <property type="entry name" value="Glycoside hydrolase/deacetylase"/>
    <property type="match status" value="1"/>
</dbReference>
<evidence type="ECO:0000313" key="1">
    <source>
        <dbReference type="EMBL" id="MBD2867543.1"/>
    </source>
</evidence>
<comment type="caution">
    <text evidence="1">The sequence shown here is derived from an EMBL/GenBank/DDBJ whole genome shotgun (WGS) entry which is preliminary data.</text>
</comment>
<dbReference type="GO" id="GO:0005975">
    <property type="term" value="P:carbohydrate metabolic process"/>
    <property type="evidence" value="ECO:0007669"/>
    <property type="project" value="InterPro"/>
</dbReference>
<sequence>MKPKLRLNRNVYLIVLSVVLLAIGVQITHSQFVLQFSHNEQMIEGVKQWKEAAAGSRAIEPSGPPYCLAYDGTDEFSVKVNEQAMRVLQYMKKPVKAIDLRQGMLAPSGCEAVLVSVHRLGLLGDAQTLADYVDRGGYAFLTMYPEQDDAFYRLYRKMGILDAGELVEAQGITLTSNVLIGENGLVIDDPFITNPVLSVALDEKSRVLATTAGGVPLLWDYPYGEGKFMVFNGTMLQEKINRGLIAGAVSMLMPEFIYPIFNAKIMYIDDFPAPIASTLDADLYRDYRRDRPAFFRDVWWPDMLKAAKQYDIVYTAVLIESYNDNTEPPFRSPVDADVKGLVSYGREVLKSGGEIGLHGYNHQSLVLSQAVAGEFGYNAWPGTEEMAESIEEVVRFAKTAFPNYTMLSYVPPSNVLSREGREALKQGWPDIAVISSLYAEDSSGLSYVQEFEIAEDGILELPRVTSGYMQGSFERWSEASTMTSLGIFSHFIHPDDLLNDQRSHGLDWEELYEKYTEMLARLDKTYPWLRPLTSTEAAIRTAETLSSGVTWARSGRTLHGSVEPYRSELHFIMRTERTIRAHAGCTVRKIDEGVYLITAGKAEFKIELGG</sequence>
<protein>
    <submittedName>
        <fullName evidence="1">DUF2194 domain-containing protein</fullName>
    </submittedName>
</protein>
<dbReference type="Pfam" id="PF09960">
    <property type="entry name" value="DUF2194"/>
    <property type="match status" value="1"/>
</dbReference>
<keyword evidence="2" id="KW-1185">Reference proteome</keyword>
<name>A0A927H4J3_9BACL</name>
<dbReference type="Proteomes" id="UP000632125">
    <property type="component" value="Unassembled WGS sequence"/>
</dbReference>
<gene>
    <name evidence="1" type="ORF">IDH41_03065</name>
</gene>
<dbReference type="EMBL" id="JACXIY010000002">
    <property type="protein sequence ID" value="MBD2867543.1"/>
    <property type="molecule type" value="Genomic_DNA"/>
</dbReference>
<dbReference type="CDD" id="cd10924">
    <property type="entry name" value="CE4_COG4878"/>
    <property type="match status" value="1"/>
</dbReference>
<dbReference type="RefSeq" id="WP_190858158.1">
    <property type="nucleotide sequence ID" value="NZ_JACXIY010000002.1"/>
</dbReference>
<evidence type="ECO:0000313" key="2">
    <source>
        <dbReference type="Proteomes" id="UP000632125"/>
    </source>
</evidence>
<dbReference type="Gene3D" id="3.20.20.370">
    <property type="entry name" value="Glycoside hydrolase/deacetylase"/>
    <property type="match status" value="1"/>
</dbReference>
<dbReference type="AlphaFoldDB" id="A0A927H4J3"/>
<proteinExistence type="predicted"/>
<dbReference type="InterPro" id="IPR011330">
    <property type="entry name" value="Glyco_hydro/deAcase_b/a-brl"/>
</dbReference>
<dbReference type="InterPro" id="IPR018695">
    <property type="entry name" value="DUF2194"/>
</dbReference>
<reference evidence="1" key="1">
    <citation type="submission" date="2020-09" db="EMBL/GenBank/DDBJ databases">
        <title>A novel bacterium of genus Paenibacillus, isolated from South China Sea.</title>
        <authorList>
            <person name="Huang H."/>
            <person name="Mo K."/>
            <person name="Hu Y."/>
        </authorList>
    </citation>
    <scope>NUCLEOTIDE SEQUENCE</scope>
    <source>
        <strain evidence="1">IB182493</strain>
    </source>
</reference>
<accession>A0A927H4J3</accession>
<organism evidence="1 2">
    <name type="scientific">Paenibacillus arenilitoris</name>
    <dbReference type="NCBI Taxonomy" id="2772299"/>
    <lineage>
        <taxon>Bacteria</taxon>
        <taxon>Bacillati</taxon>
        <taxon>Bacillota</taxon>
        <taxon>Bacilli</taxon>
        <taxon>Bacillales</taxon>
        <taxon>Paenibacillaceae</taxon>
        <taxon>Paenibacillus</taxon>
    </lineage>
</organism>